<sequence length="39" mass="4328">MIEKDHEHAPAEVMTFKAARDAAVELAARKRANLVKVLP</sequence>
<reference evidence="1 2" key="1">
    <citation type="submission" date="2014-11" db="EMBL/GenBank/DDBJ databases">
        <title>Symbiosis island explosion on the genome of extra-slow-growing strains of soybean bradyrhizobia with massive insertion sequences.</title>
        <authorList>
            <person name="Iida T."/>
            <person name="Minamisawa K."/>
        </authorList>
    </citation>
    <scope>NUCLEOTIDE SEQUENCE [LARGE SCALE GENOMIC DNA]</scope>
    <source>
        <strain evidence="1 2">NK6</strain>
    </source>
</reference>
<dbReference type="AlphaFoldDB" id="A0A0E3VTQ3"/>
<gene>
    <name evidence="1" type="ORF">NK6_2880</name>
</gene>
<dbReference type="Proteomes" id="UP000063308">
    <property type="component" value="Chromosome"/>
</dbReference>
<accession>A0A0E3VTQ3</accession>
<protein>
    <submittedName>
        <fullName evidence="1">Uncharacterized protein</fullName>
    </submittedName>
</protein>
<evidence type="ECO:0000313" key="1">
    <source>
        <dbReference type="EMBL" id="BAR56060.1"/>
    </source>
</evidence>
<organism evidence="1 2">
    <name type="scientific">Bradyrhizobium diazoefficiens</name>
    <dbReference type="NCBI Taxonomy" id="1355477"/>
    <lineage>
        <taxon>Bacteria</taxon>
        <taxon>Pseudomonadati</taxon>
        <taxon>Pseudomonadota</taxon>
        <taxon>Alphaproteobacteria</taxon>
        <taxon>Hyphomicrobiales</taxon>
        <taxon>Nitrobacteraceae</taxon>
        <taxon>Bradyrhizobium</taxon>
    </lineage>
</organism>
<dbReference type="EMBL" id="AP014685">
    <property type="protein sequence ID" value="BAR56060.1"/>
    <property type="molecule type" value="Genomic_DNA"/>
</dbReference>
<name>A0A0E3VTQ3_9BRAD</name>
<evidence type="ECO:0000313" key="2">
    <source>
        <dbReference type="Proteomes" id="UP000063308"/>
    </source>
</evidence>
<proteinExistence type="predicted"/>